<keyword evidence="3 9" id="KW-0210">Decarboxylase</keyword>
<dbReference type="PIRSF" id="PIRSF006246">
    <property type="entry name" value="Asp_decarbox"/>
    <property type="match status" value="1"/>
</dbReference>
<keyword evidence="6 9" id="KW-0456">Lyase</keyword>
<dbReference type="PANTHER" id="PTHR21012">
    <property type="entry name" value="ASPARTATE 1-DECARBOXYLASE"/>
    <property type="match status" value="1"/>
</dbReference>
<evidence type="ECO:0000256" key="2">
    <source>
        <dbReference type="ARBA" id="ARBA00022655"/>
    </source>
</evidence>
<keyword evidence="8 9" id="KW-0670">Pyruvate</keyword>
<keyword evidence="7 9" id="KW-0704">Schiff base</keyword>
<dbReference type="PANTHER" id="PTHR21012:SF0">
    <property type="entry name" value="ASPARTATE 1-DECARBOXYLASE"/>
    <property type="match status" value="1"/>
</dbReference>
<dbReference type="GO" id="GO:0015940">
    <property type="term" value="P:pantothenate biosynthetic process"/>
    <property type="evidence" value="ECO:0007669"/>
    <property type="project" value="UniProtKB-UniRule"/>
</dbReference>
<evidence type="ECO:0000256" key="3">
    <source>
        <dbReference type="ARBA" id="ARBA00022793"/>
    </source>
</evidence>
<dbReference type="InterPro" id="IPR003190">
    <property type="entry name" value="Asp_decarbox"/>
</dbReference>
<dbReference type="HAMAP" id="MF_00446">
    <property type="entry name" value="PanD"/>
    <property type="match status" value="1"/>
</dbReference>
<proteinExistence type="inferred from homology"/>
<comment type="pathway">
    <text evidence="9">Cofactor biosynthesis; (R)-pantothenate biosynthesis; beta-alanine from L-aspartate: step 1/1.</text>
</comment>
<evidence type="ECO:0000256" key="5">
    <source>
        <dbReference type="ARBA" id="ARBA00023145"/>
    </source>
</evidence>
<feature type="binding site" evidence="9 11">
    <location>
        <begin position="78"/>
        <end position="80"/>
    </location>
    <ligand>
        <name>substrate</name>
    </ligand>
</feature>
<dbReference type="InterPro" id="IPR009010">
    <property type="entry name" value="Asp_de-COase-like_dom_sf"/>
</dbReference>
<dbReference type="RefSeq" id="WP_350258478.1">
    <property type="nucleotide sequence ID" value="NZ_CP138335.1"/>
</dbReference>
<comment type="PTM">
    <text evidence="9 12">Is synthesized initially as an inactive proenzyme, which is activated by self-cleavage at a specific serine bond to produce a beta-subunit with a hydroxyl group at its C-terminus and an alpha-subunit with a pyruvoyl group at its N-terminus.</text>
</comment>
<dbReference type="AlphaFoldDB" id="A0AAU7V7M0"/>
<keyword evidence="2 9" id="KW-0566">Pantothenate biosynthesis</keyword>
<evidence type="ECO:0000256" key="11">
    <source>
        <dbReference type="PIRSR" id="PIRSR006246-2"/>
    </source>
</evidence>
<feature type="modified residue" description="Pyruvic acid (Ser)" evidence="9 12">
    <location>
        <position position="30"/>
    </location>
</feature>
<evidence type="ECO:0000256" key="4">
    <source>
        <dbReference type="ARBA" id="ARBA00022813"/>
    </source>
</evidence>
<accession>A0AAU7V7M0</accession>
<keyword evidence="5 9" id="KW-0865">Zymogen</keyword>
<reference evidence="14" key="1">
    <citation type="submission" date="2023-11" db="EMBL/GenBank/DDBJ databases">
        <title>Scrofimicrobium hongkongense sp. nov., isolated from a patient with peritonitis.</title>
        <authorList>
            <person name="Lao H.Y."/>
            <person name="Wong A.Y.P."/>
            <person name="Ng T.L."/>
            <person name="Wong R.Y.L."/>
            <person name="Yau M.C.Y."/>
            <person name="Lam J.Y.W."/>
            <person name="Siu G.K.H."/>
        </authorList>
    </citation>
    <scope>NUCLEOTIDE SEQUENCE</scope>
    <source>
        <strain evidence="14">R131</strain>
    </source>
</reference>
<dbReference type="Pfam" id="PF02261">
    <property type="entry name" value="Asp_decarbox"/>
    <property type="match status" value="1"/>
</dbReference>
<dbReference type="GO" id="GO:0004068">
    <property type="term" value="F:aspartate 1-decarboxylase activity"/>
    <property type="evidence" value="ECO:0007669"/>
    <property type="project" value="UniProtKB-UniRule"/>
</dbReference>
<dbReference type="EMBL" id="CP138335">
    <property type="protein sequence ID" value="XBW08279.1"/>
    <property type="molecule type" value="Genomic_DNA"/>
</dbReference>
<feature type="chain" id="PRO_5043062452" description="Aspartate 1-decarboxylase beta chain" evidence="9 13">
    <location>
        <begin position="1"/>
        <end position="29"/>
    </location>
</feature>
<sequence>MTEFPVYREMVSGKIHRARVTGADLNYVGSVSIDSDLLAAADILPGQKVDVVDVTNGARLTTYTIVAPAGSGTVQLNGAAAHLIHQGDIVIIIAYAHLPEELARTREPRVVLVDANNRQVEVGHDLGR</sequence>
<feature type="chain" id="PRO_5043062451" description="Aspartate 1-decarboxylase alpha chain" evidence="9 13">
    <location>
        <begin position="30"/>
        <end position="128"/>
    </location>
</feature>
<comment type="similarity">
    <text evidence="9">Belongs to the PanD family.</text>
</comment>
<dbReference type="SUPFAM" id="SSF50692">
    <property type="entry name" value="ADC-like"/>
    <property type="match status" value="1"/>
</dbReference>
<feature type="active site" description="Proton donor" evidence="9 10">
    <location>
        <position position="63"/>
    </location>
</feature>
<dbReference type="GO" id="GO:0005829">
    <property type="term" value="C:cytosol"/>
    <property type="evidence" value="ECO:0007669"/>
    <property type="project" value="TreeGrafter"/>
</dbReference>
<comment type="cofactor">
    <cofactor evidence="9 10">
        <name>pyruvate</name>
        <dbReference type="ChEBI" id="CHEBI:15361"/>
    </cofactor>
    <text evidence="9 10">Binds 1 pyruvoyl group covalently per subunit.</text>
</comment>
<dbReference type="GO" id="GO:0006523">
    <property type="term" value="P:alanine biosynthetic process"/>
    <property type="evidence" value="ECO:0007669"/>
    <property type="project" value="InterPro"/>
</dbReference>
<organism evidence="14">
    <name type="scientific">Scrofimicrobium appendicitidis</name>
    <dbReference type="NCBI Taxonomy" id="3079930"/>
    <lineage>
        <taxon>Bacteria</taxon>
        <taxon>Bacillati</taxon>
        <taxon>Actinomycetota</taxon>
        <taxon>Actinomycetes</taxon>
        <taxon>Actinomycetales</taxon>
        <taxon>Actinomycetaceae</taxon>
        <taxon>Scrofimicrobium</taxon>
    </lineage>
</organism>
<feature type="active site" description="Schiff-base intermediate with substrate; via pyruvic acid" evidence="9 10">
    <location>
        <position position="30"/>
    </location>
</feature>
<comment type="catalytic activity">
    <reaction evidence="9">
        <text>L-aspartate + H(+) = beta-alanine + CO2</text>
        <dbReference type="Rhea" id="RHEA:19497"/>
        <dbReference type="ChEBI" id="CHEBI:15378"/>
        <dbReference type="ChEBI" id="CHEBI:16526"/>
        <dbReference type="ChEBI" id="CHEBI:29991"/>
        <dbReference type="ChEBI" id="CHEBI:57966"/>
        <dbReference type="EC" id="4.1.1.11"/>
    </reaction>
</comment>
<dbReference type="EC" id="4.1.1.11" evidence="9"/>
<keyword evidence="4 9" id="KW-0068">Autocatalytic cleavage</keyword>
<evidence type="ECO:0000313" key="14">
    <source>
        <dbReference type="EMBL" id="XBW08279.1"/>
    </source>
</evidence>
<dbReference type="NCBIfam" id="TIGR00223">
    <property type="entry name" value="panD"/>
    <property type="match status" value="1"/>
</dbReference>
<evidence type="ECO:0000256" key="1">
    <source>
        <dbReference type="ARBA" id="ARBA00022490"/>
    </source>
</evidence>
<evidence type="ECO:0000256" key="9">
    <source>
        <dbReference type="HAMAP-Rule" id="MF_00446"/>
    </source>
</evidence>
<evidence type="ECO:0000256" key="8">
    <source>
        <dbReference type="ARBA" id="ARBA00023317"/>
    </source>
</evidence>
<evidence type="ECO:0000256" key="12">
    <source>
        <dbReference type="PIRSR" id="PIRSR006246-3"/>
    </source>
</evidence>
<evidence type="ECO:0000256" key="13">
    <source>
        <dbReference type="PIRSR" id="PIRSR006246-5"/>
    </source>
</evidence>
<comment type="subcellular location">
    <subcellularLocation>
        <location evidence="9">Cytoplasm</location>
    </subcellularLocation>
</comment>
<evidence type="ECO:0000256" key="10">
    <source>
        <dbReference type="PIRSR" id="PIRSR006246-1"/>
    </source>
</evidence>
<evidence type="ECO:0000256" key="6">
    <source>
        <dbReference type="ARBA" id="ARBA00023239"/>
    </source>
</evidence>
<feature type="binding site" evidence="9 11">
    <location>
        <position position="62"/>
    </location>
    <ligand>
        <name>substrate</name>
    </ligand>
</feature>
<dbReference type="KEGG" id="sapp:SAC06_01595"/>
<keyword evidence="1 9" id="KW-0963">Cytoplasm</keyword>
<dbReference type="CDD" id="cd06919">
    <property type="entry name" value="Asp_decarbox"/>
    <property type="match status" value="1"/>
</dbReference>
<protein>
    <recommendedName>
        <fullName evidence="9">Aspartate 1-decarboxylase</fullName>
        <ecNumber evidence="9">4.1.1.11</ecNumber>
    </recommendedName>
    <alternativeName>
        <fullName evidence="9">Aspartate alpha-decarboxylase</fullName>
    </alternativeName>
    <component>
        <recommendedName>
            <fullName evidence="9">Aspartate 1-decarboxylase beta chain</fullName>
        </recommendedName>
    </component>
    <component>
        <recommendedName>
            <fullName evidence="9">Aspartate 1-decarboxylase alpha chain</fullName>
        </recommendedName>
    </component>
</protein>
<comment type="subunit">
    <text evidence="9">Heterooctamer of four alpha and four beta subunits.</text>
</comment>
<comment type="function">
    <text evidence="9">Catalyzes the pyruvoyl-dependent decarboxylation of aspartate to produce beta-alanine.</text>
</comment>
<name>A0AAU7V7M0_9ACTO</name>
<dbReference type="Gene3D" id="2.40.40.20">
    <property type="match status" value="1"/>
</dbReference>
<gene>
    <name evidence="9 14" type="primary">panD</name>
    <name evidence="14" type="ORF">SAC06_01595</name>
</gene>
<evidence type="ECO:0000256" key="7">
    <source>
        <dbReference type="ARBA" id="ARBA00023270"/>
    </source>
</evidence>